<accession>A0AAD4BXX5</accession>
<feature type="domain" description="Acyl-CoA thioesterase-like N-terminal HotDog" evidence="1">
    <location>
        <begin position="28"/>
        <end position="113"/>
    </location>
</feature>
<comment type="caution">
    <text evidence="2">The sequence shown here is derived from an EMBL/GenBank/DDBJ whole genome shotgun (WGS) entry which is preliminary data.</text>
</comment>
<dbReference type="PANTHER" id="PTHR38110:SF1">
    <property type="entry name" value="THIOESTERASE DOMAIN-CONTAINING PROTEIN"/>
    <property type="match status" value="1"/>
</dbReference>
<proteinExistence type="predicted"/>
<name>A0AAD4BXX5_BOLED</name>
<dbReference type="AlphaFoldDB" id="A0AAD4BXX5"/>
<evidence type="ECO:0000313" key="2">
    <source>
        <dbReference type="EMBL" id="KAF8443126.1"/>
    </source>
</evidence>
<dbReference type="InterPro" id="IPR052389">
    <property type="entry name" value="Sec_Metab_Biosynth-Assoc"/>
</dbReference>
<dbReference type="EMBL" id="WHUW01000008">
    <property type="protein sequence ID" value="KAF8443126.1"/>
    <property type="molecule type" value="Genomic_DNA"/>
</dbReference>
<reference evidence="2" key="2">
    <citation type="journal article" date="2020" name="Nat. Commun.">
        <title>Large-scale genome sequencing of mycorrhizal fungi provides insights into the early evolution of symbiotic traits.</title>
        <authorList>
            <person name="Miyauchi S."/>
            <person name="Kiss E."/>
            <person name="Kuo A."/>
            <person name="Drula E."/>
            <person name="Kohler A."/>
            <person name="Sanchez-Garcia M."/>
            <person name="Morin E."/>
            <person name="Andreopoulos B."/>
            <person name="Barry K.W."/>
            <person name="Bonito G."/>
            <person name="Buee M."/>
            <person name="Carver A."/>
            <person name="Chen C."/>
            <person name="Cichocki N."/>
            <person name="Clum A."/>
            <person name="Culley D."/>
            <person name="Crous P.W."/>
            <person name="Fauchery L."/>
            <person name="Girlanda M."/>
            <person name="Hayes R.D."/>
            <person name="Keri Z."/>
            <person name="LaButti K."/>
            <person name="Lipzen A."/>
            <person name="Lombard V."/>
            <person name="Magnuson J."/>
            <person name="Maillard F."/>
            <person name="Murat C."/>
            <person name="Nolan M."/>
            <person name="Ohm R.A."/>
            <person name="Pangilinan J."/>
            <person name="Pereira M.F."/>
            <person name="Perotto S."/>
            <person name="Peter M."/>
            <person name="Pfister S."/>
            <person name="Riley R."/>
            <person name="Sitrit Y."/>
            <person name="Stielow J.B."/>
            <person name="Szollosi G."/>
            <person name="Zifcakova L."/>
            <person name="Stursova M."/>
            <person name="Spatafora J.W."/>
            <person name="Tedersoo L."/>
            <person name="Vaario L.M."/>
            <person name="Yamada A."/>
            <person name="Yan M."/>
            <person name="Wang P."/>
            <person name="Xu J."/>
            <person name="Bruns T."/>
            <person name="Baldrian P."/>
            <person name="Vilgalys R."/>
            <person name="Dunand C."/>
            <person name="Henrissat B."/>
            <person name="Grigoriev I.V."/>
            <person name="Hibbett D."/>
            <person name="Nagy L.G."/>
            <person name="Martin F.M."/>
        </authorList>
    </citation>
    <scope>NUCLEOTIDE SEQUENCE</scope>
    <source>
        <strain evidence="2">BED1</strain>
    </source>
</reference>
<organism evidence="2 3">
    <name type="scientific">Boletus edulis BED1</name>
    <dbReference type="NCBI Taxonomy" id="1328754"/>
    <lineage>
        <taxon>Eukaryota</taxon>
        <taxon>Fungi</taxon>
        <taxon>Dikarya</taxon>
        <taxon>Basidiomycota</taxon>
        <taxon>Agaricomycotina</taxon>
        <taxon>Agaricomycetes</taxon>
        <taxon>Agaricomycetidae</taxon>
        <taxon>Boletales</taxon>
        <taxon>Boletineae</taxon>
        <taxon>Boletaceae</taxon>
        <taxon>Boletoideae</taxon>
        <taxon>Boletus</taxon>
    </lineage>
</organism>
<evidence type="ECO:0000259" key="1">
    <source>
        <dbReference type="Pfam" id="PF13622"/>
    </source>
</evidence>
<dbReference type="InterPro" id="IPR029069">
    <property type="entry name" value="HotDog_dom_sf"/>
</dbReference>
<dbReference type="Gene3D" id="2.40.160.210">
    <property type="entry name" value="Acyl-CoA thioesterase, double hotdog domain"/>
    <property type="match status" value="1"/>
</dbReference>
<reference evidence="2" key="1">
    <citation type="submission" date="2019-10" db="EMBL/GenBank/DDBJ databases">
        <authorList>
            <consortium name="DOE Joint Genome Institute"/>
            <person name="Kuo A."/>
            <person name="Miyauchi S."/>
            <person name="Kiss E."/>
            <person name="Drula E."/>
            <person name="Kohler A."/>
            <person name="Sanchez-Garcia M."/>
            <person name="Andreopoulos B."/>
            <person name="Barry K.W."/>
            <person name="Bonito G."/>
            <person name="Buee M."/>
            <person name="Carver A."/>
            <person name="Chen C."/>
            <person name="Cichocki N."/>
            <person name="Clum A."/>
            <person name="Culley D."/>
            <person name="Crous P.W."/>
            <person name="Fauchery L."/>
            <person name="Girlanda M."/>
            <person name="Hayes R."/>
            <person name="Keri Z."/>
            <person name="LaButti K."/>
            <person name="Lipzen A."/>
            <person name="Lombard V."/>
            <person name="Magnuson J."/>
            <person name="Maillard F."/>
            <person name="Morin E."/>
            <person name="Murat C."/>
            <person name="Nolan M."/>
            <person name="Ohm R."/>
            <person name="Pangilinan J."/>
            <person name="Pereira M."/>
            <person name="Perotto S."/>
            <person name="Peter M."/>
            <person name="Riley R."/>
            <person name="Sitrit Y."/>
            <person name="Stielow B."/>
            <person name="Szollosi G."/>
            <person name="Zifcakova L."/>
            <person name="Stursova M."/>
            <person name="Spatafora J.W."/>
            <person name="Tedersoo L."/>
            <person name="Vaario L.-M."/>
            <person name="Yamada A."/>
            <person name="Yan M."/>
            <person name="Wang P."/>
            <person name="Xu J."/>
            <person name="Bruns T."/>
            <person name="Baldrian P."/>
            <person name="Vilgalys R."/>
            <person name="Henrissat B."/>
            <person name="Grigoriev I.V."/>
            <person name="Hibbett D."/>
            <person name="Nagy L.G."/>
            <person name="Martin F.M."/>
        </authorList>
    </citation>
    <scope>NUCLEOTIDE SEQUENCE</scope>
    <source>
        <strain evidence="2">BED1</strain>
    </source>
</reference>
<dbReference type="InterPro" id="IPR049449">
    <property type="entry name" value="TesB_ACOT8-like_N"/>
</dbReference>
<dbReference type="Proteomes" id="UP001194468">
    <property type="component" value="Unassembled WGS sequence"/>
</dbReference>
<dbReference type="Pfam" id="PF13622">
    <property type="entry name" value="4HBT_3"/>
    <property type="match status" value="1"/>
</dbReference>
<evidence type="ECO:0000313" key="3">
    <source>
        <dbReference type="Proteomes" id="UP001194468"/>
    </source>
</evidence>
<gene>
    <name evidence="2" type="ORF">L210DRAFT_892043</name>
</gene>
<dbReference type="SUPFAM" id="SSF54637">
    <property type="entry name" value="Thioesterase/thiol ester dehydrase-isomerase"/>
    <property type="match status" value="1"/>
</dbReference>
<sequence>MAPFAQALQVSFQSKSDDDTFHYRCELDPGWVIGAVPQGGYSLGVIVETCIQYQSGSSHPDPIHVSAHFLRATHPGPGQVQVKLLKSGKTFTNILAELVQQGTTRVTAHLLFGDLSPSRPSQEQRILLPPSPYARRLPLYSHPSTVSRDAIVPPWAKKMHVRMAADAVLLSHNDPNHASRTTSESVGGGGTLWGAWYELSHTDDKLTTSSIPFFCDSFVNLPNLLPKSEPGSARGKRSWCPTIAMTVEFKARIPSSDDHSTRTVGLYSEARFMNDPEGRHNARVEVWTAPSQIGHGDIAEGWRDDQYCIAVADQVALVLPAELNIRQGTKDSQARL</sequence>
<protein>
    <submittedName>
        <fullName evidence="2">Thioesterase-like superfamily-domain-containing protein</fullName>
    </submittedName>
</protein>
<keyword evidence="3" id="KW-1185">Reference proteome</keyword>
<dbReference type="InterPro" id="IPR042171">
    <property type="entry name" value="Acyl-CoA_hotdog"/>
</dbReference>
<dbReference type="PANTHER" id="PTHR38110">
    <property type="entry name" value="CHROMOSOME 23, WHOLE GENOME SHOTGUN SEQUENCE"/>
    <property type="match status" value="1"/>
</dbReference>